<dbReference type="EMBL" id="AACFVE010000334">
    <property type="protein sequence ID" value="EAK3904428.1"/>
    <property type="molecule type" value="Genomic_DNA"/>
</dbReference>
<gene>
    <name evidence="11" type="ORF">CW563_10155</name>
</gene>
<keyword evidence="5" id="KW-0598">Phosphotransferase system</keyword>
<dbReference type="PROSITE" id="PS51103">
    <property type="entry name" value="PTS_EIIC_TYPE_1"/>
    <property type="match status" value="1"/>
</dbReference>
<keyword evidence="4" id="KW-0762">Sugar transport</keyword>
<accession>A0A5T0UQI8</accession>
<feature type="non-terminal residue" evidence="11">
    <location>
        <position position="123"/>
    </location>
</feature>
<feature type="domain" description="PTS EIIC type-1" evidence="10">
    <location>
        <begin position="1"/>
        <end position="123"/>
    </location>
</feature>
<dbReference type="InterPro" id="IPR003352">
    <property type="entry name" value="PTS_EIIC"/>
</dbReference>
<keyword evidence="3" id="KW-1003">Cell membrane</keyword>
<keyword evidence="2" id="KW-0813">Transport</keyword>
<evidence type="ECO:0000256" key="2">
    <source>
        <dbReference type="ARBA" id="ARBA00022448"/>
    </source>
</evidence>
<evidence type="ECO:0000256" key="3">
    <source>
        <dbReference type="ARBA" id="ARBA00022475"/>
    </source>
</evidence>
<evidence type="ECO:0000313" key="11">
    <source>
        <dbReference type="EMBL" id="EAK3904428.1"/>
    </source>
</evidence>
<sequence>SWTVFNNMELLFVIGLPIGLAKTANARAVMEAVVTYLTFNYFISTMLQLFGSSFGVNFKQAAGGESGLKLIAGIKTLDTGIIGAIFISAIVVYLHNRYFEKKLPDFLGIFQGSSYVVVLGFFA</sequence>
<evidence type="ECO:0000256" key="7">
    <source>
        <dbReference type="ARBA" id="ARBA00022989"/>
    </source>
</evidence>
<feature type="transmembrane region" description="Helical" evidence="9">
    <location>
        <begin position="36"/>
        <end position="58"/>
    </location>
</feature>
<proteinExistence type="predicted"/>
<evidence type="ECO:0000256" key="6">
    <source>
        <dbReference type="ARBA" id="ARBA00022692"/>
    </source>
</evidence>
<comment type="caution">
    <text evidence="11">The sequence shown here is derived from an EMBL/GenBank/DDBJ whole genome shotgun (WGS) entry which is preliminary data.</text>
</comment>
<dbReference type="InterPro" id="IPR050429">
    <property type="entry name" value="PTS_Glucose_EIICBA"/>
</dbReference>
<reference evidence="11" key="1">
    <citation type="submission" date="2018-06" db="EMBL/GenBank/DDBJ databases">
        <authorList>
            <consortium name="PulseNet: The National Subtyping Network for Foodborne Disease Surveillance"/>
            <person name="Tarr C.L."/>
            <person name="Trees E."/>
            <person name="Katz L.S."/>
            <person name="Carleton-Romer H.A."/>
            <person name="Stroika S."/>
            <person name="Kucerova Z."/>
            <person name="Roache K.F."/>
            <person name="Sabol A.L."/>
            <person name="Besser J."/>
            <person name="Gerner-Smidt P."/>
        </authorList>
    </citation>
    <scope>NUCLEOTIDE SEQUENCE</scope>
    <source>
        <strain evidence="11">PNUSAC003301</strain>
    </source>
</reference>
<feature type="non-terminal residue" evidence="11">
    <location>
        <position position="1"/>
    </location>
</feature>
<dbReference type="GO" id="GO:0005886">
    <property type="term" value="C:plasma membrane"/>
    <property type="evidence" value="ECO:0007669"/>
    <property type="project" value="UniProtKB-SubCell"/>
</dbReference>
<dbReference type="PANTHER" id="PTHR30009:SF12">
    <property type="entry name" value="PHOSPHOTRANSFERASE IIC COMPONENT GLVC"/>
    <property type="match status" value="1"/>
</dbReference>
<keyword evidence="6 9" id="KW-0812">Transmembrane</keyword>
<dbReference type="PANTHER" id="PTHR30009">
    <property type="entry name" value="CYTOCHROME C-TYPE SYNTHESIS PROTEIN AND PTS TRANSMEMBRANE COMPONENT"/>
    <property type="match status" value="1"/>
</dbReference>
<dbReference type="InterPro" id="IPR013013">
    <property type="entry name" value="PTS_EIIC_1"/>
</dbReference>
<organism evidence="11">
    <name type="scientific">Campylobacter jejuni</name>
    <dbReference type="NCBI Taxonomy" id="197"/>
    <lineage>
        <taxon>Bacteria</taxon>
        <taxon>Pseudomonadati</taxon>
        <taxon>Campylobacterota</taxon>
        <taxon>Epsilonproteobacteria</taxon>
        <taxon>Campylobacterales</taxon>
        <taxon>Campylobacteraceae</taxon>
        <taxon>Campylobacter</taxon>
    </lineage>
</organism>
<evidence type="ECO:0000256" key="9">
    <source>
        <dbReference type="SAM" id="Phobius"/>
    </source>
</evidence>
<evidence type="ECO:0000256" key="5">
    <source>
        <dbReference type="ARBA" id="ARBA00022683"/>
    </source>
</evidence>
<dbReference type="GO" id="GO:0008982">
    <property type="term" value="F:protein-N(PI)-phosphohistidine-sugar phosphotransferase activity"/>
    <property type="evidence" value="ECO:0007669"/>
    <property type="project" value="InterPro"/>
</dbReference>
<comment type="subcellular location">
    <subcellularLocation>
        <location evidence="1">Cell membrane</location>
        <topology evidence="1">Multi-pass membrane protein</topology>
    </subcellularLocation>
</comment>
<dbReference type="Pfam" id="PF02378">
    <property type="entry name" value="PTS_EIIC"/>
    <property type="match status" value="1"/>
</dbReference>
<name>A0A5T0UQI8_CAMJU</name>
<dbReference type="GO" id="GO:0009401">
    <property type="term" value="P:phosphoenolpyruvate-dependent sugar phosphotransferase system"/>
    <property type="evidence" value="ECO:0007669"/>
    <property type="project" value="UniProtKB-KW"/>
</dbReference>
<protein>
    <submittedName>
        <fullName evidence="11">Alpha-glucoside-specific phosphotransferase enzyme IIB component</fullName>
    </submittedName>
</protein>
<keyword evidence="11" id="KW-0808">Transferase</keyword>
<feature type="transmembrane region" description="Helical" evidence="9">
    <location>
        <begin position="70"/>
        <end position="94"/>
    </location>
</feature>
<dbReference type="AlphaFoldDB" id="A0A5T0UQI8"/>
<evidence type="ECO:0000256" key="8">
    <source>
        <dbReference type="ARBA" id="ARBA00023136"/>
    </source>
</evidence>
<keyword evidence="8 9" id="KW-0472">Membrane</keyword>
<keyword evidence="7 9" id="KW-1133">Transmembrane helix</keyword>
<evidence type="ECO:0000256" key="1">
    <source>
        <dbReference type="ARBA" id="ARBA00004651"/>
    </source>
</evidence>
<dbReference type="GO" id="GO:0090563">
    <property type="term" value="F:protein-phosphocysteine-sugar phosphotransferase activity"/>
    <property type="evidence" value="ECO:0007669"/>
    <property type="project" value="TreeGrafter"/>
</dbReference>
<evidence type="ECO:0000259" key="10">
    <source>
        <dbReference type="PROSITE" id="PS51103"/>
    </source>
</evidence>
<evidence type="ECO:0000256" key="4">
    <source>
        <dbReference type="ARBA" id="ARBA00022597"/>
    </source>
</evidence>